<proteinExistence type="predicted"/>
<gene>
    <name evidence="1" type="ORF">K443DRAFT_390501</name>
</gene>
<dbReference type="EMBL" id="KN838538">
    <property type="protein sequence ID" value="KIK09581.1"/>
    <property type="molecule type" value="Genomic_DNA"/>
</dbReference>
<reference evidence="1 2" key="1">
    <citation type="submission" date="2014-04" db="EMBL/GenBank/DDBJ databases">
        <authorList>
            <consortium name="DOE Joint Genome Institute"/>
            <person name="Kuo A."/>
            <person name="Kohler A."/>
            <person name="Nagy L.G."/>
            <person name="Floudas D."/>
            <person name="Copeland A."/>
            <person name="Barry K.W."/>
            <person name="Cichocki N."/>
            <person name="Veneault-Fourrey C."/>
            <person name="LaButti K."/>
            <person name="Lindquist E.A."/>
            <person name="Lipzen A."/>
            <person name="Lundell T."/>
            <person name="Morin E."/>
            <person name="Murat C."/>
            <person name="Sun H."/>
            <person name="Tunlid A."/>
            <person name="Henrissat B."/>
            <person name="Grigoriev I.V."/>
            <person name="Hibbett D.S."/>
            <person name="Martin F."/>
            <person name="Nordberg H.P."/>
            <person name="Cantor M.N."/>
            <person name="Hua S.X."/>
        </authorList>
    </citation>
    <scope>NUCLEOTIDE SEQUENCE [LARGE SCALE GENOMIC DNA]</scope>
    <source>
        <strain evidence="1 2">LaAM-08-1</strain>
    </source>
</reference>
<sequence>MKPTRWADTNFLVHTKVSGVQWRRAESLLIYIENLIPFFCFLSIPQSNANHFVFSCSPLFRSFVVHNNSWPVHRYLYVLQIFMFAPACENSRRPCGCQRSTIVAYLCRETSLLCFGWGGS</sequence>
<keyword evidence="2" id="KW-1185">Reference proteome</keyword>
<dbReference type="AlphaFoldDB" id="A0A0C9XX76"/>
<name>A0A0C9XX76_9AGAR</name>
<evidence type="ECO:0000313" key="2">
    <source>
        <dbReference type="Proteomes" id="UP000054477"/>
    </source>
</evidence>
<evidence type="ECO:0000313" key="1">
    <source>
        <dbReference type="EMBL" id="KIK09581.1"/>
    </source>
</evidence>
<reference evidence="2" key="2">
    <citation type="submission" date="2015-01" db="EMBL/GenBank/DDBJ databases">
        <title>Evolutionary Origins and Diversification of the Mycorrhizal Mutualists.</title>
        <authorList>
            <consortium name="DOE Joint Genome Institute"/>
            <consortium name="Mycorrhizal Genomics Consortium"/>
            <person name="Kohler A."/>
            <person name="Kuo A."/>
            <person name="Nagy L.G."/>
            <person name="Floudas D."/>
            <person name="Copeland A."/>
            <person name="Barry K.W."/>
            <person name="Cichocki N."/>
            <person name="Veneault-Fourrey C."/>
            <person name="LaButti K."/>
            <person name="Lindquist E.A."/>
            <person name="Lipzen A."/>
            <person name="Lundell T."/>
            <person name="Morin E."/>
            <person name="Murat C."/>
            <person name="Riley R."/>
            <person name="Ohm R."/>
            <person name="Sun H."/>
            <person name="Tunlid A."/>
            <person name="Henrissat B."/>
            <person name="Grigoriev I.V."/>
            <person name="Hibbett D.S."/>
            <person name="Martin F."/>
        </authorList>
    </citation>
    <scope>NUCLEOTIDE SEQUENCE [LARGE SCALE GENOMIC DNA]</scope>
    <source>
        <strain evidence="2">LaAM-08-1</strain>
    </source>
</reference>
<organism evidence="1 2">
    <name type="scientific">Laccaria amethystina LaAM-08-1</name>
    <dbReference type="NCBI Taxonomy" id="1095629"/>
    <lineage>
        <taxon>Eukaryota</taxon>
        <taxon>Fungi</taxon>
        <taxon>Dikarya</taxon>
        <taxon>Basidiomycota</taxon>
        <taxon>Agaricomycotina</taxon>
        <taxon>Agaricomycetes</taxon>
        <taxon>Agaricomycetidae</taxon>
        <taxon>Agaricales</taxon>
        <taxon>Agaricineae</taxon>
        <taxon>Hydnangiaceae</taxon>
        <taxon>Laccaria</taxon>
    </lineage>
</organism>
<dbReference type="HOGENOM" id="CLU_2050035_0_0_1"/>
<dbReference type="Proteomes" id="UP000054477">
    <property type="component" value="Unassembled WGS sequence"/>
</dbReference>
<dbReference type="OrthoDB" id="10477003at2759"/>
<protein>
    <submittedName>
        <fullName evidence="1">Uncharacterized protein</fullName>
    </submittedName>
</protein>
<accession>A0A0C9XX76</accession>